<dbReference type="PROSITE" id="PS50977">
    <property type="entry name" value="HTH_TETR_2"/>
    <property type="match status" value="1"/>
</dbReference>
<dbReference type="InterPro" id="IPR009057">
    <property type="entry name" value="Homeodomain-like_sf"/>
</dbReference>
<keyword evidence="1 2" id="KW-0238">DNA-binding</keyword>
<dbReference type="GO" id="GO:0003677">
    <property type="term" value="F:DNA binding"/>
    <property type="evidence" value="ECO:0007669"/>
    <property type="project" value="UniProtKB-UniRule"/>
</dbReference>
<dbReference type="AlphaFoldDB" id="A0AAW5WZV1"/>
<gene>
    <name evidence="4" type="ORF">L2772_08350</name>
    <name evidence="5" type="ORF">L2Z99_08070</name>
</gene>
<dbReference type="Proteomes" id="UP001211420">
    <property type="component" value="Unassembled WGS sequence"/>
</dbReference>
<dbReference type="SUPFAM" id="SSF46689">
    <property type="entry name" value="Homeodomain-like"/>
    <property type="match status" value="1"/>
</dbReference>
<keyword evidence="6" id="KW-1185">Reference proteome</keyword>
<feature type="DNA-binding region" description="H-T-H motif" evidence="2">
    <location>
        <begin position="14"/>
        <end position="33"/>
    </location>
</feature>
<comment type="caution">
    <text evidence="5">The sequence shown here is derived from an EMBL/GenBank/DDBJ whole genome shotgun (WGS) entry which is preliminary data.</text>
</comment>
<dbReference type="EMBL" id="JAKHPW010000017">
    <property type="protein sequence ID" value="MCZ3622852.1"/>
    <property type="molecule type" value="Genomic_DNA"/>
</dbReference>
<dbReference type="RefSeq" id="WP_269255185.1">
    <property type="nucleotide sequence ID" value="NZ_JAKHEY010000018.1"/>
</dbReference>
<protein>
    <submittedName>
        <fullName evidence="5">TetR/AcrR family transcriptional regulator</fullName>
    </submittedName>
</protein>
<dbReference type="Pfam" id="PF00440">
    <property type="entry name" value="TetR_N"/>
    <property type="match status" value="1"/>
</dbReference>
<evidence type="ECO:0000256" key="2">
    <source>
        <dbReference type="PROSITE-ProRule" id="PRU00335"/>
    </source>
</evidence>
<dbReference type="Gene3D" id="1.10.357.10">
    <property type="entry name" value="Tetracycline Repressor, domain 2"/>
    <property type="match status" value="1"/>
</dbReference>
<evidence type="ECO:0000313" key="4">
    <source>
        <dbReference type="EMBL" id="MCZ3622852.1"/>
    </source>
</evidence>
<evidence type="ECO:0000313" key="7">
    <source>
        <dbReference type="Proteomes" id="UP001211566"/>
    </source>
</evidence>
<evidence type="ECO:0000256" key="1">
    <source>
        <dbReference type="ARBA" id="ARBA00023125"/>
    </source>
</evidence>
<feature type="domain" description="HTH tetR-type" evidence="3">
    <location>
        <begin position="1"/>
        <end position="51"/>
    </location>
</feature>
<dbReference type="Proteomes" id="UP001211566">
    <property type="component" value="Unassembled WGS sequence"/>
</dbReference>
<proteinExistence type="predicted"/>
<accession>A0AAW5WZV1</accession>
<evidence type="ECO:0000313" key="5">
    <source>
        <dbReference type="EMBL" id="MCZ9679004.1"/>
    </source>
</evidence>
<dbReference type="InterPro" id="IPR001647">
    <property type="entry name" value="HTH_TetR"/>
</dbReference>
<dbReference type="PANTHER" id="PTHR43479:SF11">
    <property type="entry name" value="ACREF_ENVCD OPERON REPRESSOR-RELATED"/>
    <property type="match status" value="1"/>
</dbReference>
<dbReference type="PANTHER" id="PTHR43479">
    <property type="entry name" value="ACREF/ENVCD OPERON REPRESSOR-RELATED"/>
    <property type="match status" value="1"/>
</dbReference>
<reference evidence="4 6" key="2">
    <citation type="submission" date="2022-01" db="EMBL/GenBank/DDBJ databases">
        <title>VMRC isolate genome collection.</title>
        <authorList>
            <person name="France M."/>
            <person name="Rutt L."/>
            <person name="Humphrys M."/>
            <person name="Ravel J."/>
        </authorList>
    </citation>
    <scope>NUCLEOTIDE SEQUENCE [LARGE SCALE GENOMIC DNA]</scope>
    <source>
        <strain evidence="4 6">C0172B4</strain>
    </source>
</reference>
<dbReference type="EMBL" id="JAKHEY010000018">
    <property type="protein sequence ID" value="MCZ9679004.1"/>
    <property type="molecule type" value="Genomic_DNA"/>
</dbReference>
<evidence type="ECO:0000259" key="3">
    <source>
        <dbReference type="PROSITE" id="PS50977"/>
    </source>
</evidence>
<organism evidence="5 7">
    <name type="scientific">Lactobacillus mulieris</name>
    <dbReference type="NCBI Taxonomy" id="2508708"/>
    <lineage>
        <taxon>Bacteria</taxon>
        <taxon>Bacillati</taxon>
        <taxon>Bacillota</taxon>
        <taxon>Bacilli</taxon>
        <taxon>Lactobacillales</taxon>
        <taxon>Lactobacillaceae</taxon>
        <taxon>Lactobacillus</taxon>
    </lineage>
</organism>
<sequence>MVTLINKKGLNKITVLDITKEAQINRSTFYRHYLDKPDLVEKLEKYYINKLEKIIDDNIDTLMIDQSPNNLRITYPLFIELIQEFNLHQEEYRAWLGPKGSSHLVNMAHNLIKSGIEKSLERNSAKYHPTKLIPKNYVLLLISEQIWTILYHWLVTADVDADELIEILMKTRYLSPTNMLGINDPN</sequence>
<name>A0AAW5WZV1_9LACO</name>
<reference evidence="5" key="1">
    <citation type="submission" date="2022-01" db="EMBL/GenBank/DDBJ databases">
        <title>STING isolate genome collection.</title>
        <authorList>
            <person name="France M."/>
            <person name="Rutt L."/>
            <person name="Humphrys M."/>
            <person name="Ravel J."/>
        </authorList>
    </citation>
    <scope>NUCLEOTIDE SEQUENCE</scope>
    <source>
        <strain evidence="5">C0081E5</strain>
    </source>
</reference>
<dbReference type="InterPro" id="IPR050624">
    <property type="entry name" value="HTH-type_Tx_Regulator"/>
</dbReference>
<evidence type="ECO:0000313" key="6">
    <source>
        <dbReference type="Proteomes" id="UP001211420"/>
    </source>
</evidence>